<accession>A0A1L3J245</accession>
<proteinExistence type="predicted"/>
<name>A0A1L3J245_9FLAO</name>
<evidence type="ECO:0000313" key="2">
    <source>
        <dbReference type="Proteomes" id="UP000182510"/>
    </source>
</evidence>
<dbReference type="EMBL" id="CP018153">
    <property type="protein sequence ID" value="APG59195.1"/>
    <property type="molecule type" value="Genomic_DNA"/>
</dbReference>
<dbReference type="STRING" id="1913577.LPB144_01685"/>
<dbReference type="Proteomes" id="UP000182510">
    <property type="component" value="Chromosome"/>
</dbReference>
<dbReference type="OrthoDB" id="1440507at2"/>
<evidence type="ECO:0000313" key="1">
    <source>
        <dbReference type="EMBL" id="APG59195.1"/>
    </source>
</evidence>
<dbReference type="AlphaFoldDB" id="A0A1L3J245"/>
<reference evidence="1 2" key="1">
    <citation type="submission" date="2016-11" db="EMBL/GenBank/DDBJ databases">
        <title>Gramella sp. LPB0144 isolated from marine environment.</title>
        <authorList>
            <person name="Kim E."/>
            <person name="Yi H."/>
        </authorList>
    </citation>
    <scope>NUCLEOTIDE SEQUENCE [LARGE SCALE GENOMIC DNA]</scope>
    <source>
        <strain evidence="1 2">LPB0144</strain>
    </source>
</reference>
<keyword evidence="2" id="KW-1185">Reference proteome</keyword>
<dbReference type="KEGG" id="grl:LPB144_01685"/>
<dbReference type="RefSeq" id="WP_072551850.1">
    <property type="nucleotide sequence ID" value="NZ_CP018153.1"/>
</dbReference>
<gene>
    <name evidence="1" type="ORF">LPB144_01685</name>
</gene>
<protein>
    <submittedName>
        <fullName evidence="1">Uncharacterized protein</fullName>
    </submittedName>
</protein>
<organism evidence="1 2">
    <name type="scientific">Christiangramia salexigens</name>
    <dbReference type="NCBI Taxonomy" id="1913577"/>
    <lineage>
        <taxon>Bacteria</taxon>
        <taxon>Pseudomonadati</taxon>
        <taxon>Bacteroidota</taxon>
        <taxon>Flavobacteriia</taxon>
        <taxon>Flavobacteriales</taxon>
        <taxon>Flavobacteriaceae</taxon>
        <taxon>Christiangramia</taxon>
    </lineage>
</organism>
<sequence length="120" mass="13356">MGKQIPPDHARRLLENWRAPGAPGKTMAPKYKDTFETWFSVAEIEEYLEYIKANIPASENPGIRIYFGSYGEEHGAKKGYSTVFFAPTKGGAEENLTAVQNDYSLNAYNSGGSNWPPADY</sequence>